<evidence type="ECO:0000313" key="1">
    <source>
        <dbReference type="EMBL" id="KAJ8528225.1"/>
    </source>
</evidence>
<dbReference type="Proteomes" id="UP001152561">
    <property type="component" value="Unassembled WGS sequence"/>
</dbReference>
<proteinExistence type="predicted"/>
<protein>
    <submittedName>
        <fullName evidence="1">Uncharacterized protein</fullName>
    </submittedName>
</protein>
<sequence>MGDKAAVFGLVCEAAGLRVLEAAVVTLRYVAADLLVLGVLAGLMSKAGREIVGGVGDTGRLSSGGFDREIGGVWSATTPDIVGDGAAGVVFVGTGNYRLHIDWIRGDRGDSSRNV</sequence>
<accession>A0A9Q1QV41</accession>
<keyword evidence="2" id="KW-1185">Reference proteome</keyword>
<evidence type="ECO:0000313" key="2">
    <source>
        <dbReference type="Proteomes" id="UP001152561"/>
    </source>
</evidence>
<comment type="caution">
    <text evidence="1">The sequence shown here is derived from an EMBL/GenBank/DDBJ whole genome shotgun (WGS) entry which is preliminary data.</text>
</comment>
<reference evidence="2" key="1">
    <citation type="journal article" date="2023" name="Proc. Natl. Acad. Sci. U.S.A.">
        <title>Genomic and structural basis for evolution of tropane alkaloid biosynthesis.</title>
        <authorList>
            <person name="Wanga Y.-J."/>
            <person name="Taina T."/>
            <person name="Yua J.-Y."/>
            <person name="Lia J."/>
            <person name="Xua B."/>
            <person name="Chenc J."/>
            <person name="D'Auriad J.C."/>
            <person name="Huanga J.-P."/>
            <person name="Huanga S.-X."/>
        </authorList>
    </citation>
    <scope>NUCLEOTIDE SEQUENCE [LARGE SCALE GENOMIC DNA]</scope>
    <source>
        <strain evidence="2">cv. KIB-2019</strain>
    </source>
</reference>
<dbReference type="EMBL" id="JAJAGQ010000023">
    <property type="protein sequence ID" value="KAJ8528225.1"/>
    <property type="molecule type" value="Genomic_DNA"/>
</dbReference>
<organism evidence="1 2">
    <name type="scientific">Anisodus acutangulus</name>
    <dbReference type="NCBI Taxonomy" id="402998"/>
    <lineage>
        <taxon>Eukaryota</taxon>
        <taxon>Viridiplantae</taxon>
        <taxon>Streptophyta</taxon>
        <taxon>Embryophyta</taxon>
        <taxon>Tracheophyta</taxon>
        <taxon>Spermatophyta</taxon>
        <taxon>Magnoliopsida</taxon>
        <taxon>eudicotyledons</taxon>
        <taxon>Gunneridae</taxon>
        <taxon>Pentapetalae</taxon>
        <taxon>asterids</taxon>
        <taxon>lamiids</taxon>
        <taxon>Solanales</taxon>
        <taxon>Solanaceae</taxon>
        <taxon>Solanoideae</taxon>
        <taxon>Hyoscyameae</taxon>
        <taxon>Anisodus</taxon>
    </lineage>
</organism>
<dbReference type="AlphaFoldDB" id="A0A9Q1QV41"/>
<name>A0A9Q1QV41_9SOLA</name>
<gene>
    <name evidence="1" type="ORF">K7X08_021917</name>
</gene>